<dbReference type="PANTHER" id="PTHR12967">
    <property type="entry name" value="PROTEIN SHQ1 HOMOLOG"/>
    <property type="match status" value="1"/>
</dbReference>
<dbReference type="GO" id="GO:0051082">
    <property type="term" value="F:unfolded protein binding"/>
    <property type="evidence" value="ECO:0007669"/>
    <property type="project" value="TreeGrafter"/>
</dbReference>
<sequence>MTHKLDSVTTQKVFLSLVDIIFAYCYNHRTTEGDNTGESGWTIVKLSATLSWLQTYASLKEVVVSCYRRSLCFPLYRHWELAGKVYKDMCQIFTIGK</sequence>
<feature type="domain" description="Shq1 C-terminal" evidence="3">
    <location>
        <begin position="4"/>
        <end position="97"/>
    </location>
</feature>
<dbReference type="InterPro" id="IPR007009">
    <property type="entry name" value="Shq1_C"/>
</dbReference>
<dbReference type="Pfam" id="PF04925">
    <property type="entry name" value="SHQ1"/>
    <property type="match status" value="1"/>
</dbReference>
<dbReference type="GO" id="GO:0005737">
    <property type="term" value="C:cytoplasm"/>
    <property type="evidence" value="ECO:0007669"/>
    <property type="project" value="TreeGrafter"/>
</dbReference>
<name>A0AAD9JSW9_9ANNE</name>
<evidence type="ECO:0000256" key="1">
    <source>
        <dbReference type="ARBA" id="ARBA00005607"/>
    </source>
</evidence>
<gene>
    <name evidence="4" type="ORF">LSH36_188g09050</name>
</gene>
<keyword evidence="5" id="KW-1185">Reference proteome</keyword>
<evidence type="ECO:0000313" key="5">
    <source>
        <dbReference type="Proteomes" id="UP001208570"/>
    </source>
</evidence>
<organism evidence="4 5">
    <name type="scientific">Paralvinella palmiformis</name>
    <dbReference type="NCBI Taxonomy" id="53620"/>
    <lineage>
        <taxon>Eukaryota</taxon>
        <taxon>Metazoa</taxon>
        <taxon>Spiralia</taxon>
        <taxon>Lophotrochozoa</taxon>
        <taxon>Annelida</taxon>
        <taxon>Polychaeta</taxon>
        <taxon>Sedentaria</taxon>
        <taxon>Canalipalpata</taxon>
        <taxon>Terebellida</taxon>
        <taxon>Terebelliformia</taxon>
        <taxon>Alvinellidae</taxon>
        <taxon>Paralvinella</taxon>
    </lineage>
</organism>
<protein>
    <recommendedName>
        <fullName evidence="2">Protein SHQ1 homolog</fullName>
    </recommendedName>
</protein>
<dbReference type="InterPro" id="IPR039742">
    <property type="entry name" value="Shq1"/>
</dbReference>
<evidence type="ECO:0000313" key="4">
    <source>
        <dbReference type="EMBL" id="KAK2157620.1"/>
    </source>
</evidence>
<proteinExistence type="inferred from homology"/>
<dbReference type="GO" id="GO:0005654">
    <property type="term" value="C:nucleoplasm"/>
    <property type="evidence" value="ECO:0007669"/>
    <property type="project" value="TreeGrafter"/>
</dbReference>
<dbReference type="EMBL" id="JAODUP010000188">
    <property type="protein sequence ID" value="KAK2157620.1"/>
    <property type="molecule type" value="Genomic_DNA"/>
</dbReference>
<dbReference type="AlphaFoldDB" id="A0AAD9JSW9"/>
<dbReference type="Proteomes" id="UP001208570">
    <property type="component" value="Unassembled WGS sequence"/>
</dbReference>
<dbReference type="PANTHER" id="PTHR12967:SF0">
    <property type="entry name" value="PROTEIN SHQ1 HOMOLOG"/>
    <property type="match status" value="1"/>
</dbReference>
<reference evidence="4" key="1">
    <citation type="journal article" date="2023" name="Mol. Biol. Evol.">
        <title>Third-Generation Sequencing Reveals the Adaptive Role of the Epigenome in Three Deep-Sea Polychaetes.</title>
        <authorList>
            <person name="Perez M."/>
            <person name="Aroh O."/>
            <person name="Sun Y."/>
            <person name="Lan Y."/>
            <person name="Juniper S.K."/>
            <person name="Young C.R."/>
            <person name="Angers B."/>
            <person name="Qian P.Y."/>
        </authorList>
    </citation>
    <scope>NUCLEOTIDE SEQUENCE</scope>
    <source>
        <strain evidence="4">P08H-3</strain>
    </source>
</reference>
<comment type="caution">
    <text evidence="4">The sequence shown here is derived from an EMBL/GenBank/DDBJ whole genome shotgun (WGS) entry which is preliminary data.</text>
</comment>
<evidence type="ECO:0000256" key="2">
    <source>
        <dbReference type="ARBA" id="ARBA00013750"/>
    </source>
</evidence>
<accession>A0AAD9JSW9</accession>
<evidence type="ECO:0000259" key="3">
    <source>
        <dbReference type="Pfam" id="PF04925"/>
    </source>
</evidence>
<comment type="similarity">
    <text evidence="1">Belongs to the SHQ1 family.</text>
</comment>
<dbReference type="GO" id="GO:0000493">
    <property type="term" value="P:box H/ACA snoRNP assembly"/>
    <property type="evidence" value="ECO:0007669"/>
    <property type="project" value="InterPro"/>
</dbReference>